<dbReference type="EMBL" id="LATX01002023">
    <property type="protein sequence ID" value="KTB34911.1"/>
    <property type="molecule type" value="Genomic_DNA"/>
</dbReference>
<feature type="region of interest" description="Disordered" evidence="1">
    <location>
        <begin position="158"/>
        <end position="205"/>
    </location>
</feature>
<accession>A0A0W0FEZ4</accession>
<reference evidence="2 3" key="1">
    <citation type="submission" date="2015-12" db="EMBL/GenBank/DDBJ databases">
        <title>Draft genome sequence of Moniliophthora roreri, the causal agent of frosty pod rot of cacao.</title>
        <authorList>
            <person name="Aime M.C."/>
            <person name="Diaz-Valderrama J.R."/>
            <person name="Kijpornyongpan T."/>
            <person name="Phillips-Mora W."/>
        </authorList>
    </citation>
    <scope>NUCLEOTIDE SEQUENCE [LARGE SCALE GENOMIC DNA]</scope>
    <source>
        <strain evidence="2 3">MCA 2952</strain>
    </source>
</reference>
<sequence>MPNSPSTSLSRSDARVDQYDTFDHVQELAWKILGEAQNATNRKQDLKRLALEVFGVANSVKERIDAMMQEERVSLQCYLEELRGTMNSILIFIKGPIDESQFDVRMRGYKREFQNARRHFSLDSSFDRSLLRFSKLLDSFQLLLAPLQQWLVRFQPDRTGSAATNPRSPSQVFTPTSIRQAPVSQPSSPPELARRDDGGSSAQPLAHASEPHFFGILAPCQGHQHVTNYNTYNNCHFGSNTNIYGNGESSH</sequence>
<proteinExistence type="predicted"/>
<dbReference type="AlphaFoldDB" id="A0A0W0FEZ4"/>
<gene>
    <name evidence="2" type="ORF">WG66_12544</name>
</gene>
<evidence type="ECO:0000313" key="2">
    <source>
        <dbReference type="EMBL" id="KTB34911.1"/>
    </source>
</evidence>
<dbReference type="Proteomes" id="UP000054988">
    <property type="component" value="Unassembled WGS sequence"/>
</dbReference>
<feature type="compositionally biased region" description="Polar residues" evidence="1">
    <location>
        <begin position="161"/>
        <end position="186"/>
    </location>
</feature>
<protein>
    <submittedName>
        <fullName evidence="2">Uncharacterized protein</fullName>
    </submittedName>
</protein>
<name>A0A0W0FEZ4_MONRR</name>
<evidence type="ECO:0000256" key="1">
    <source>
        <dbReference type="SAM" id="MobiDB-lite"/>
    </source>
</evidence>
<organism evidence="2 3">
    <name type="scientific">Moniliophthora roreri</name>
    <name type="common">Frosty pod rot fungus</name>
    <name type="synonym">Monilia roreri</name>
    <dbReference type="NCBI Taxonomy" id="221103"/>
    <lineage>
        <taxon>Eukaryota</taxon>
        <taxon>Fungi</taxon>
        <taxon>Dikarya</taxon>
        <taxon>Basidiomycota</taxon>
        <taxon>Agaricomycotina</taxon>
        <taxon>Agaricomycetes</taxon>
        <taxon>Agaricomycetidae</taxon>
        <taxon>Agaricales</taxon>
        <taxon>Marasmiineae</taxon>
        <taxon>Marasmiaceae</taxon>
        <taxon>Moniliophthora</taxon>
    </lineage>
</organism>
<evidence type="ECO:0000313" key="3">
    <source>
        <dbReference type="Proteomes" id="UP000054988"/>
    </source>
</evidence>
<comment type="caution">
    <text evidence="2">The sequence shown here is derived from an EMBL/GenBank/DDBJ whole genome shotgun (WGS) entry which is preliminary data.</text>
</comment>